<dbReference type="GO" id="GO:0006310">
    <property type="term" value="P:DNA recombination"/>
    <property type="evidence" value="ECO:0007669"/>
    <property type="project" value="UniProtKB-KW"/>
</dbReference>
<dbReference type="InterPro" id="IPR011010">
    <property type="entry name" value="DNA_brk_join_enz"/>
</dbReference>
<feature type="domain" description="Core-binding (CB)" evidence="7">
    <location>
        <begin position="1"/>
        <end position="85"/>
    </location>
</feature>
<evidence type="ECO:0000256" key="3">
    <source>
        <dbReference type="ARBA" id="ARBA00023172"/>
    </source>
</evidence>
<gene>
    <name evidence="8" type="primary">xerC_4</name>
    <name evidence="8" type="ORF">DLNHIDIE_03532</name>
</gene>
<evidence type="ECO:0000256" key="5">
    <source>
        <dbReference type="SAM" id="MobiDB-lite"/>
    </source>
</evidence>
<dbReference type="Pfam" id="PF12834">
    <property type="entry name" value="Phage_int_SAM_2"/>
    <property type="match status" value="1"/>
</dbReference>
<feature type="domain" description="Tyr recombinase" evidence="6">
    <location>
        <begin position="109"/>
        <end position="291"/>
    </location>
</feature>
<dbReference type="InterPro" id="IPR024456">
    <property type="entry name" value="Integrase_catalytic_putative"/>
</dbReference>
<dbReference type="Proteomes" id="UP000315403">
    <property type="component" value="Unassembled WGS sequence"/>
</dbReference>
<sequence length="291" mass="33132">MSIRSEFHQLARSAHGSHDTVKTRHQILDRFADFLRDENIQLRHVQNIRTKDIQRYCNAQLEHGKGVRTIQNELASIRYALREAGRAEFADSEAMGNKSLGISGASREGTNRALTRDEYQQARDALEARESYAERAALGLMYTLGLRTKESIMSDKSLDDWGRQLERGEPVRVLYGTKGDRPRDVHIHDREAALEAVQEAKGAMHEGHLITGDAGTLKSAYDRLQNELREVLPDDISPHSARYSFAQSQVNHYRAEGYSDREAFAQASIDLGHGAGRWRYIRHVYDQRENT</sequence>
<evidence type="ECO:0000256" key="2">
    <source>
        <dbReference type="ARBA" id="ARBA00023125"/>
    </source>
</evidence>
<keyword evidence="2 4" id="KW-0238">DNA-binding</keyword>
<dbReference type="GO" id="GO:0003677">
    <property type="term" value="F:DNA binding"/>
    <property type="evidence" value="ECO:0007669"/>
    <property type="project" value="UniProtKB-UniRule"/>
</dbReference>
<feature type="region of interest" description="Disordered" evidence="5">
    <location>
        <begin position="1"/>
        <end position="21"/>
    </location>
</feature>
<evidence type="ECO:0000259" key="6">
    <source>
        <dbReference type="PROSITE" id="PS51898"/>
    </source>
</evidence>
<reference evidence="8 9" key="1">
    <citation type="submission" date="2019-03" db="EMBL/GenBank/DDBJ databases">
        <title>New insights into Acidothiobacillus thiooxidans sulfur metabolism through coupled gene expression, solution geochemistry, microscopy and spectroscopy analyses.</title>
        <authorList>
            <person name="Camacho D."/>
            <person name="Frazao R."/>
            <person name="Fouillen A."/>
            <person name="Nanci A."/>
            <person name="Lang B.F."/>
            <person name="Apte S.C."/>
            <person name="Baron C."/>
            <person name="Warren L.A."/>
        </authorList>
    </citation>
    <scope>NUCLEOTIDE SEQUENCE [LARGE SCALE GENOMIC DNA]</scope>
    <source>
        <strain evidence="8 9">ATCC 19377</strain>
    </source>
</reference>
<dbReference type="InterPro" id="IPR013762">
    <property type="entry name" value="Integrase-like_cat_sf"/>
</dbReference>
<protein>
    <submittedName>
        <fullName evidence="8">Tyrosine recombinase XerC</fullName>
    </submittedName>
</protein>
<dbReference type="GO" id="GO:0015074">
    <property type="term" value="P:DNA integration"/>
    <property type="evidence" value="ECO:0007669"/>
    <property type="project" value="UniProtKB-KW"/>
</dbReference>
<evidence type="ECO:0000313" key="9">
    <source>
        <dbReference type="Proteomes" id="UP000315403"/>
    </source>
</evidence>
<dbReference type="InterPro" id="IPR044068">
    <property type="entry name" value="CB"/>
</dbReference>
<keyword evidence="1" id="KW-0229">DNA integration</keyword>
<evidence type="ECO:0000259" key="7">
    <source>
        <dbReference type="PROSITE" id="PS51900"/>
    </source>
</evidence>
<dbReference type="RefSeq" id="WP_142090275.1">
    <property type="nucleotide sequence ID" value="NZ_SZUV01000014.1"/>
</dbReference>
<dbReference type="Gene3D" id="1.10.443.10">
    <property type="entry name" value="Intergrase catalytic core"/>
    <property type="match status" value="1"/>
</dbReference>
<dbReference type="InterPro" id="IPR002104">
    <property type="entry name" value="Integrase_catalytic"/>
</dbReference>
<organism evidence="8 9">
    <name type="scientific">Acidithiobacillus thiooxidans ATCC 19377</name>
    <dbReference type="NCBI Taxonomy" id="637390"/>
    <lineage>
        <taxon>Bacteria</taxon>
        <taxon>Pseudomonadati</taxon>
        <taxon>Pseudomonadota</taxon>
        <taxon>Acidithiobacillia</taxon>
        <taxon>Acidithiobacillales</taxon>
        <taxon>Acidithiobacillaceae</taxon>
        <taxon>Acidithiobacillus</taxon>
    </lineage>
</organism>
<keyword evidence="3" id="KW-0233">DNA recombination</keyword>
<dbReference type="InterPro" id="IPR010998">
    <property type="entry name" value="Integrase_recombinase_N"/>
</dbReference>
<dbReference type="InterPro" id="IPR024457">
    <property type="entry name" value="Putative_integrase_N"/>
</dbReference>
<proteinExistence type="predicted"/>
<evidence type="ECO:0000256" key="4">
    <source>
        <dbReference type="PROSITE-ProRule" id="PRU01248"/>
    </source>
</evidence>
<dbReference type="PROSITE" id="PS51898">
    <property type="entry name" value="TYR_RECOMBINASE"/>
    <property type="match status" value="1"/>
</dbReference>
<dbReference type="Gene3D" id="1.10.150.130">
    <property type="match status" value="1"/>
</dbReference>
<name>A0A543PYJ1_ACITH</name>
<evidence type="ECO:0000313" key="8">
    <source>
        <dbReference type="EMBL" id="TQN49153.1"/>
    </source>
</evidence>
<dbReference type="AlphaFoldDB" id="A0A543PYJ1"/>
<dbReference type="PROSITE" id="PS51900">
    <property type="entry name" value="CB"/>
    <property type="match status" value="1"/>
</dbReference>
<comment type="caution">
    <text evidence="8">The sequence shown here is derived from an EMBL/GenBank/DDBJ whole genome shotgun (WGS) entry which is preliminary data.</text>
</comment>
<dbReference type="Pfam" id="PF12835">
    <property type="entry name" value="Integrase_1"/>
    <property type="match status" value="1"/>
</dbReference>
<dbReference type="SUPFAM" id="SSF56349">
    <property type="entry name" value="DNA breaking-rejoining enzymes"/>
    <property type="match status" value="1"/>
</dbReference>
<evidence type="ECO:0000256" key="1">
    <source>
        <dbReference type="ARBA" id="ARBA00022908"/>
    </source>
</evidence>
<dbReference type="EMBL" id="SZUV01000014">
    <property type="protein sequence ID" value="TQN49153.1"/>
    <property type="molecule type" value="Genomic_DNA"/>
</dbReference>
<accession>A0A543PYJ1</accession>